<evidence type="ECO:0000313" key="1">
    <source>
        <dbReference type="EMBL" id="OYD14777.1"/>
    </source>
</evidence>
<organism evidence="1 2">
    <name type="scientific">candidate division WOR-3 bacterium JGI_Cruoil_03_51_56</name>
    <dbReference type="NCBI Taxonomy" id="1973747"/>
    <lineage>
        <taxon>Bacteria</taxon>
        <taxon>Bacteria division WOR-3</taxon>
    </lineage>
</organism>
<protein>
    <recommendedName>
        <fullName evidence="3">DUF4390 domain-containing protein</fullName>
    </recommendedName>
</protein>
<comment type="caution">
    <text evidence="1">The sequence shown here is derived from an EMBL/GenBank/DDBJ whole genome shotgun (WGS) entry which is preliminary data.</text>
</comment>
<dbReference type="Proteomes" id="UP000215559">
    <property type="component" value="Unassembled WGS sequence"/>
</dbReference>
<evidence type="ECO:0008006" key="3">
    <source>
        <dbReference type="Google" id="ProtNLM"/>
    </source>
</evidence>
<reference evidence="1 2" key="1">
    <citation type="submission" date="2017-07" db="EMBL/GenBank/DDBJ databases">
        <title>Recovery of genomes from metagenomes via a dereplication, aggregation, and scoring strategy.</title>
        <authorList>
            <person name="Sieber C.M."/>
            <person name="Probst A.J."/>
            <person name="Sharrar A."/>
            <person name="Thomas B.C."/>
            <person name="Hess M."/>
            <person name="Tringe S.G."/>
            <person name="Banfield J.F."/>
        </authorList>
    </citation>
    <scope>NUCLEOTIDE SEQUENCE [LARGE SCALE GENOMIC DNA]</scope>
    <source>
        <strain evidence="1">JGI_Cruoil_03_51_56</strain>
    </source>
</reference>
<proteinExistence type="predicted"/>
<dbReference type="AlphaFoldDB" id="A0A235BSS1"/>
<evidence type="ECO:0000313" key="2">
    <source>
        <dbReference type="Proteomes" id="UP000215559"/>
    </source>
</evidence>
<accession>A0A235BSS1</accession>
<gene>
    <name evidence="1" type="ORF">CH330_07655</name>
</gene>
<sequence>MLISVLMFSCRIQPAAPVHFAREEVALSINHGCIETRGKYHFTSSAKKRLLARMFYPFPIDSVQNYPDSIGISRSRFTYSDSGLSFTLKLRPRSEDSFSAYYRQTLKGNSARYIVTTTRKWKRPIDLARFQITVPARFRNVRLNYKSDSVRTTDSIITYFFARCKFFPSEDVIISWESE</sequence>
<dbReference type="EMBL" id="NOZP01000137">
    <property type="protein sequence ID" value="OYD14777.1"/>
    <property type="molecule type" value="Genomic_DNA"/>
</dbReference>
<name>A0A235BSS1_UNCW3</name>